<dbReference type="InterPro" id="IPR022842">
    <property type="entry name" value="RNAP_Rpo3/Rpb3/RPAC1"/>
</dbReference>
<dbReference type="InterPro" id="IPR036643">
    <property type="entry name" value="RNApol_insert_sf"/>
</dbReference>
<evidence type="ECO:0000256" key="7">
    <source>
        <dbReference type="ARBA" id="ARBA00072506"/>
    </source>
</evidence>
<dbReference type="PANTHER" id="PTHR11800">
    <property type="entry name" value="DNA-DIRECTED RNA POLYMERASE"/>
    <property type="match status" value="1"/>
</dbReference>
<organism evidence="9 10">
    <name type="scientific">Recurvomyces mirabilis</name>
    <dbReference type="NCBI Taxonomy" id="574656"/>
    <lineage>
        <taxon>Eukaryota</taxon>
        <taxon>Fungi</taxon>
        <taxon>Dikarya</taxon>
        <taxon>Ascomycota</taxon>
        <taxon>Pezizomycotina</taxon>
        <taxon>Dothideomycetes</taxon>
        <taxon>Dothideomycetidae</taxon>
        <taxon>Mycosphaerellales</taxon>
        <taxon>Teratosphaeriaceae</taxon>
        <taxon>Recurvomyces</taxon>
    </lineage>
</organism>
<keyword evidence="4" id="KW-0804">Transcription</keyword>
<dbReference type="AlphaFoldDB" id="A0AAE1C1V0"/>
<dbReference type="GO" id="GO:0005665">
    <property type="term" value="C:RNA polymerase II, core complex"/>
    <property type="evidence" value="ECO:0007669"/>
    <property type="project" value="TreeGrafter"/>
</dbReference>
<keyword evidence="10" id="KW-1185">Reference proteome</keyword>
<evidence type="ECO:0000256" key="5">
    <source>
        <dbReference type="ARBA" id="ARBA00023242"/>
    </source>
</evidence>
<evidence type="ECO:0000256" key="6">
    <source>
        <dbReference type="ARBA" id="ARBA00025804"/>
    </source>
</evidence>
<dbReference type="InterPro" id="IPR050518">
    <property type="entry name" value="Rpo3/RPB3_RNA_Pol_subunit"/>
</dbReference>
<comment type="subunit">
    <text evidence="2">Component of the RNA polymerase II (Pol II) complex consisting of 12 subunits.</text>
</comment>
<dbReference type="GO" id="GO:0003899">
    <property type="term" value="F:DNA-directed RNA polymerase activity"/>
    <property type="evidence" value="ECO:0007669"/>
    <property type="project" value="InterPro"/>
</dbReference>
<proteinExistence type="inferred from homology"/>
<sequence length="407" mass="43531">MAGYDDYTNGYHDASSSGPRINIRDHNEKTIDFVLSNTTLSLANSLRRTMLAEIPTLAIDLVEIETNTSVLADEFLAHRMGLLPLSTRGVEETLYTRDCDCDEFCDNCSAILRLHVANRTLDQNLKVFARDLVVERIDGSAVHDPRPRNDAGLVLDQNELPPRAFPIIMDPAGEGPLICKLRKGQEIRLRCIVKKGIAKEHAKWAPTAAIGFEYDPHNKLRHTTLWYEGDDAKAEWPESKNRDWEEPEQEGQRFDYNAEPDQFFINLEGTGVMHPDQVFHAGISTLQLKLGQVIQQLQGLTVEGKEIGGGAAGGDGAFTPPAEPMAVDMGGGTAYGSGTAYGGGGRTPGYGQTTAYGGTTPAYGGGGGAGGQGTAYGGQTPAYGAGSGSAYGAGMGGATPYGQRPGY</sequence>
<dbReference type="Pfam" id="PF01000">
    <property type="entry name" value="RNA_pol_A_bac"/>
    <property type="match status" value="1"/>
</dbReference>
<dbReference type="InterPro" id="IPR036603">
    <property type="entry name" value="RBP11-like"/>
</dbReference>
<dbReference type="Gene3D" id="2.170.120.12">
    <property type="entry name" value="DNA-directed RNA polymerase, insert domain"/>
    <property type="match status" value="1"/>
</dbReference>
<protein>
    <recommendedName>
        <fullName evidence="7">DNA-directed RNA polymerase II subunit RPB3</fullName>
    </recommendedName>
</protein>
<evidence type="ECO:0000256" key="2">
    <source>
        <dbReference type="ARBA" id="ARBA00011730"/>
    </source>
</evidence>
<dbReference type="FunFam" id="2.170.120.12:FF:000002">
    <property type="entry name" value="DNA-directed RNA polymerase II subunit RPB3"/>
    <property type="match status" value="1"/>
</dbReference>
<dbReference type="SUPFAM" id="SSF55257">
    <property type="entry name" value="RBP11-like subunits of RNA polymerase"/>
    <property type="match status" value="1"/>
</dbReference>
<evidence type="ECO:0000256" key="3">
    <source>
        <dbReference type="ARBA" id="ARBA00022478"/>
    </source>
</evidence>
<dbReference type="InterPro" id="IPR011262">
    <property type="entry name" value="DNA-dir_RNA_pol_insert"/>
</dbReference>
<name>A0AAE1C1V0_9PEZI</name>
<evidence type="ECO:0000256" key="4">
    <source>
        <dbReference type="ARBA" id="ARBA00023163"/>
    </source>
</evidence>
<dbReference type="SUPFAM" id="SSF56553">
    <property type="entry name" value="Insert subdomain of RNA polymerase alpha subunit"/>
    <property type="match status" value="1"/>
</dbReference>
<keyword evidence="5" id="KW-0539">Nucleus</keyword>
<feature type="domain" description="DNA-directed RNA polymerase RpoA/D/Rpb3-type" evidence="8">
    <location>
        <begin position="30"/>
        <end position="296"/>
    </location>
</feature>
<evidence type="ECO:0000313" key="9">
    <source>
        <dbReference type="EMBL" id="KAK3675087.1"/>
    </source>
</evidence>
<keyword evidence="3" id="KW-0240">DNA-directed RNA polymerase</keyword>
<dbReference type="HAMAP" id="MF_00320">
    <property type="entry name" value="RNApol_arch_Rpo3"/>
    <property type="match status" value="1"/>
</dbReference>
<evidence type="ECO:0000259" key="8">
    <source>
        <dbReference type="SMART" id="SM00662"/>
    </source>
</evidence>
<dbReference type="Pfam" id="PF01193">
    <property type="entry name" value="RNA_pol_L"/>
    <property type="match status" value="1"/>
</dbReference>
<dbReference type="GO" id="GO:0046983">
    <property type="term" value="F:protein dimerization activity"/>
    <property type="evidence" value="ECO:0007669"/>
    <property type="project" value="InterPro"/>
</dbReference>
<dbReference type="RefSeq" id="XP_064696295.1">
    <property type="nucleotide sequence ID" value="XM_064836086.1"/>
</dbReference>
<dbReference type="EMBL" id="JAUTXT010000016">
    <property type="protein sequence ID" value="KAK3675087.1"/>
    <property type="molecule type" value="Genomic_DNA"/>
</dbReference>
<dbReference type="SMART" id="SM00662">
    <property type="entry name" value="RPOLD"/>
    <property type="match status" value="1"/>
</dbReference>
<accession>A0AAE1C1V0</accession>
<dbReference type="GO" id="GO:0006366">
    <property type="term" value="P:transcription by RNA polymerase II"/>
    <property type="evidence" value="ECO:0007669"/>
    <property type="project" value="TreeGrafter"/>
</dbReference>
<dbReference type="InterPro" id="IPR011263">
    <property type="entry name" value="DNA-dir_RNA_pol_RpoA/D/Rpb3"/>
</dbReference>
<comment type="similarity">
    <text evidence="6">Belongs to the archaeal Rpo3/eukaryotic RPB3 RNA polymerase subunit family.</text>
</comment>
<dbReference type="PANTHER" id="PTHR11800:SF2">
    <property type="entry name" value="DNA-DIRECTED RNA POLYMERASE II SUBUNIT RPB3"/>
    <property type="match status" value="1"/>
</dbReference>
<dbReference type="CDD" id="cd07031">
    <property type="entry name" value="RNAP_II_RPB3"/>
    <property type="match status" value="1"/>
</dbReference>
<gene>
    <name evidence="9" type="primary">rpb3</name>
    <name evidence="9" type="ORF">LTR78_005021</name>
</gene>
<comment type="subcellular location">
    <subcellularLocation>
        <location evidence="1">Nucleus</location>
    </subcellularLocation>
</comment>
<dbReference type="GeneID" id="89960619"/>
<dbReference type="Gene3D" id="3.30.1360.10">
    <property type="entry name" value="RNA polymerase, RBP11-like subunit"/>
    <property type="match status" value="1"/>
</dbReference>
<evidence type="ECO:0000256" key="1">
    <source>
        <dbReference type="ARBA" id="ARBA00004123"/>
    </source>
</evidence>
<reference evidence="9" key="1">
    <citation type="submission" date="2023-07" db="EMBL/GenBank/DDBJ databases">
        <title>Black Yeasts Isolated from many extreme environments.</title>
        <authorList>
            <person name="Coleine C."/>
            <person name="Stajich J.E."/>
            <person name="Selbmann L."/>
        </authorList>
    </citation>
    <scope>NUCLEOTIDE SEQUENCE</scope>
    <source>
        <strain evidence="9">CCFEE 5485</strain>
    </source>
</reference>
<comment type="caution">
    <text evidence="9">The sequence shown here is derived from an EMBL/GenBank/DDBJ whole genome shotgun (WGS) entry which is preliminary data.</text>
</comment>
<evidence type="ECO:0000313" key="10">
    <source>
        <dbReference type="Proteomes" id="UP001274830"/>
    </source>
</evidence>
<dbReference type="Proteomes" id="UP001274830">
    <property type="component" value="Unassembled WGS sequence"/>
</dbReference>